<accession>A0A098BG82</accession>
<name>A0A098BG82_9NOCA</name>
<dbReference type="Proteomes" id="UP000042997">
    <property type="component" value="Unassembled WGS sequence"/>
</dbReference>
<dbReference type="EMBL" id="CCSD01000032">
    <property type="protein sequence ID" value="CDZ87235.1"/>
    <property type="molecule type" value="Genomic_DNA"/>
</dbReference>
<evidence type="ECO:0000313" key="2">
    <source>
        <dbReference type="Proteomes" id="UP000042997"/>
    </source>
</evidence>
<organism evidence="1 2">
    <name type="scientific">Rhodococcus ruber</name>
    <dbReference type="NCBI Taxonomy" id="1830"/>
    <lineage>
        <taxon>Bacteria</taxon>
        <taxon>Bacillati</taxon>
        <taxon>Actinomycetota</taxon>
        <taxon>Actinomycetes</taxon>
        <taxon>Mycobacteriales</taxon>
        <taxon>Nocardiaceae</taxon>
        <taxon>Rhodococcus</taxon>
    </lineage>
</organism>
<protein>
    <submittedName>
        <fullName evidence="1">Uncharacterized protein</fullName>
    </submittedName>
</protein>
<dbReference type="AlphaFoldDB" id="A0A098BG82"/>
<proteinExistence type="predicted"/>
<reference evidence="1 2" key="1">
    <citation type="journal article" date="2014" name="Genome Announc.">
        <title>Draft Genome Sequence of Propane- and Butane-Oxidizing Actinobacterium Rhodococcus ruber IEGM 231.</title>
        <authorList>
            <person name="Ivshina I.B."/>
            <person name="Kuyukina M.S."/>
            <person name="Krivoruchko A.V."/>
            <person name="Barbe V."/>
            <person name="Fischer C."/>
        </authorList>
    </citation>
    <scope>NUCLEOTIDE SEQUENCE [LARGE SCALE GENOMIC DNA]</scope>
</reference>
<gene>
    <name evidence="1" type="ORF">RHRU231_230063</name>
</gene>
<sequence>MAVTTIRSVCTEERGQDSEHIEREKHNHSIPCLGRRVRHIRRLVVQLCLHHGAGSAAVHLRRRPAEPAAMWGSFIAALPVPGSEPLEFLSTSTASTWQRT</sequence>
<evidence type="ECO:0000313" key="1">
    <source>
        <dbReference type="EMBL" id="CDZ87235.1"/>
    </source>
</evidence>